<dbReference type="EMBL" id="CP003732">
    <property type="protein sequence ID" value="AFV10782.1"/>
    <property type="molecule type" value="Genomic_DNA"/>
</dbReference>
<sequence length="59" mass="6445">MKEILRRLVWDQEGQGMAEYGLILALIAVAVIAILGTMGGQIGDTFQKVVDKLQDANNQ</sequence>
<evidence type="ECO:0000313" key="2">
    <source>
        <dbReference type="EMBL" id="AFV10782.1"/>
    </source>
</evidence>
<dbReference type="InterPro" id="IPR007047">
    <property type="entry name" value="Flp_Fap"/>
</dbReference>
<name>K4LFF2_THEPS</name>
<dbReference type="STRING" id="1089553.Tph_c05440"/>
<evidence type="ECO:0000313" key="3">
    <source>
        <dbReference type="Proteomes" id="UP000000467"/>
    </source>
</evidence>
<keyword evidence="3" id="KW-1185">Reference proteome</keyword>
<feature type="transmembrane region" description="Helical" evidence="1">
    <location>
        <begin position="20"/>
        <end position="38"/>
    </location>
</feature>
<keyword evidence="1" id="KW-0472">Membrane</keyword>
<keyword evidence="1" id="KW-0812">Transmembrane</keyword>
<evidence type="ECO:0008006" key="4">
    <source>
        <dbReference type="Google" id="ProtNLM"/>
    </source>
</evidence>
<dbReference type="HOGENOM" id="CLU_171854_8_1_9"/>
<dbReference type="RefSeq" id="WP_015049700.1">
    <property type="nucleotide sequence ID" value="NC_018870.1"/>
</dbReference>
<protein>
    <recommendedName>
        <fullName evidence="4">Flp/Fap pilin component</fullName>
    </recommendedName>
</protein>
<proteinExistence type="predicted"/>
<reference evidence="2 3" key="1">
    <citation type="journal article" date="2012" name="BMC Genomics">
        <title>Genome-guided analysis of physiological and morphological traits of the fermentative acetate oxidizer Thermacetogenium phaeum.</title>
        <authorList>
            <person name="Oehler D."/>
            <person name="Poehlein A."/>
            <person name="Leimbach A."/>
            <person name="Muller N."/>
            <person name="Daniel R."/>
            <person name="Gottschalk G."/>
            <person name="Schink B."/>
        </authorList>
    </citation>
    <scope>NUCLEOTIDE SEQUENCE [LARGE SCALE GENOMIC DNA]</scope>
    <source>
        <strain evidence="3">ATCC BAA-254 / DSM 26808 / PB</strain>
    </source>
</reference>
<evidence type="ECO:0000256" key="1">
    <source>
        <dbReference type="SAM" id="Phobius"/>
    </source>
</evidence>
<dbReference type="AlphaFoldDB" id="K4LFF2"/>
<dbReference type="Pfam" id="PF04964">
    <property type="entry name" value="Flp_Fap"/>
    <property type="match status" value="1"/>
</dbReference>
<dbReference type="Proteomes" id="UP000000467">
    <property type="component" value="Chromosome"/>
</dbReference>
<organism evidence="2 3">
    <name type="scientific">Thermacetogenium phaeum (strain ATCC BAA-254 / DSM 26808 / PB)</name>
    <dbReference type="NCBI Taxonomy" id="1089553"/>
    <lineage>
        <taxon>Bacteria</taxon>
        <taxon>Bacillati</taxon>
        <taxon>Bacillota</taxon>
        <taxon>Clostridia</taxon>
        <taxon>Thermoanaerobacterales</taxon>
        <taxon>Thermoanaerobacteraceae</taxon>
        <taxon>Thermacetogenium</taxon>
    </lineage>
</organism>
<gene>
    <name evidence="2" type="ordered locus">Tph_c05440</name>
</gene>
<accession>K4LFF2</accession>
<dbReference type="eggNOG" id="COG3847">
    <property type="taxonomic scope" value="Bacteria"/>
</dbReference>
<dbReference type="KEGG" id="tpz:Tph_c05440"/>
<keyword evidence="1" id="KW-1133">Transmembrane helix</keyword>